<sequence>MEQVQDTQAEGQEAAAQAPVSLTLQDLKILAGSVELGAQRGAFRAGELEVIGATYNKLATFLAANAPVETPADDSTEVTETAE</sequence>
<evidence type="ECO:0000313" key="1">
    <source>
        <dbReference type="EMBL" id="CAB4241896.1"/>
    </source>
</evidence>
<dbReference type="EMBL" id="LR797824">
    <property type="protein sequence ID" value="CAB4241896.1"/>
    <property type="molecule type" value="Genomic_DNA"/>
</dbReference>
<gene>
    <name evidence="1" type="ORF">UFOVP71_434</name>
</gene>
<name>A0A6J5TAE3_9CAUD</name>
<proteinExistence type="predicted"/>
<organism evidence="1">
    <name type="scientific">uncultured Caudovirales phage</name>
    <dbReference type="NCBI Taxonomy" id="2100421"/>
    <lineage>
        <taxon>Viruses</taxon>
        <taxon>Duplodnaviria</taxon>
        <taxon>Heunggongvirae</taxon>
        <taxon>Uroviricota</taxon>
        <taxon>Caudoviricetes</taxon>
        <taxon>Peduoviridae</taxon>
        <taxon>Maltschvirus</taxon>
        <taxon>Maltschvirus maltsch</taxon>
    </lineage>
</organism>
<protein>
    <submittedName>
        <fullName evidence="1">Uncharacterized protein</fullName>
    </submittedName>
</protein>
<accession>A0A6J5TAE3</accession>
<reference evidence="1" key="1">
    <citation type="submission" date="2020-05" db="EMBL/GenBank/DDBJ databases">
        <authorList>
            <person name="Chiriac C."/>
            <person name="Salcher M."/>
            <person name="Ghai R."/>
            <person name="Kavagutti S V."/>
        </authorList>
    </citation>
    <scope>NUCLEOTIDE SEQUENCE</scope>
</reference>